<feature type="domain" description="Beta-lactamase-related" evidence="2">
    <location>
        <begin position="101"/>
        <end position="417"/>
    </location>
</feature>
<keyword evidence="5" id="KW-1185">Reference proteome</keyword>
<evidence type="ECO:0000313" key="4">
    <source>
        <dbReference type="EMBL" id="RJE25784.1"/>
    </source>
</evidence>
<keyword evidence="1" id="KW-0732">Signal</keyword>
<dbReference type="InterPro" id="IPR058664">
    <property type="entry name" value="ARB_00930-like_C"/>
</dbReference>
<comment type="caution">
    <text evidence="4">The sequence shown here is derived from an EMBL/GenBank/DDBJ whole genome shotgun (WGS) entry which is preliminary data.</text>
</comment>
<dbReference type="EMBL" id="MVGC01000038">
    <property type="protein sequence ID" value="RJE25784.1"/>
    <property type="molecule type" value="Genomic_DNA"/>
</dbReference>
<dbReference type="Pfam" id="PF26335">
    <property type="entry name" value="ARB_00930_C"/>
    <property type="match status" value="1"/>
</dbReference>
<proteinExistence type="predicted"/>
<dbReference type="InterPro" id="IPR001466">
    <property type="entry name" value="Beta-lactam-related"/>
</dbReference>
<evidence type="ECO:0000259" key="2">
    <source>
        <dbReference type="Pfam" id="PF00144"/>
    </source>
</evidence>
<feature type="domain" description="Beta-lactamase-like ARB-00930-like C-terminal" evidence="3">
    <location>
        <begin position="436"/>
        <end position="578"/>
    </location>
</feature>
<dbReference type="Gene3D" id="3.40.710.10">
    <property type="entry name" value="DD-peptidase/beta-lactamase superfamily"/>
    <property type="match status" value="1"/>
</dbReference>
<reference evidence="5" key="1">
    <citation type="submission" date="2017-02" db="EMBL/GenBank/DDBJ databases">
        <authorList>
            <person name="Tafer H."/>
            <person name="Lopandic K."/>
        </authorList>
    </citation>
    <scope>NUCLEOTIDE SEQUENCE [LARGE SCALE GENOMIC DNA]</scope>
    <source>
        <strain evidence="5">CBS 366.77</strain>
    </source>
</reference>
<dbReference type="STRING" id="2070753.A0A3A3A270"/>
<organism evidence="4 5">
    <name type="scientific">Aspergillus sclerotialis</name>
    <dbReference type="NCBI Taxonomy" id="2070753"/>
    <lineage>
        <taxon>Eukaryota</taxon>
        <taxon>Fungi</taxon>
        <taxon>Dikarya</taxon>
        <taxon>Ascomycota</taxon>
        <taxon>Pezizomycotina</taxon>
        <taxon>Eurotiomycetes</taxon>
        <taxon>Eurotiomycetidae</taxon>
        <taxon>Eurotiales</taxon>
        <taxon>Aspergillaceae</taxon>
        <taxon>Aspergillus</taxon>
        <taxon>Aspergillus subgen. Polypaecilum</taxon>
    </lineage>
</organism>
<name>A0A3A3A270_9EURO</name>
<evidence type="ECO:0000313" key="5">
    <source>
        <dbReference type="Proteomes" id="UP000266188"/>
    </source>
</evidence>
<feature type="chain" id="PRO_5017332335" evidence="1">
    <location>
        <begin position="20"/>
        <end position="592"/>
    </location>
</feature>
<dbReference type="OrthoDB" id="10250282at2759"/>
<evidence type="ECO:0000256" key="1">
    <source>
        <dbReference type="SAM" id="SignalP"/>
    </source>
</evidence>
<dbReference type="InterPro" id="IPR051478">
    <property type="entry name" value="Beta-lactamase-like_AB/R"/>
</dbReference>
<dbReference type="SUPFAM" id="SSF56601">
    <property type="entry name" value="beta-lactamase/transpeptidase-like"/>
    <property type="match status" value="1"/>
</dbReference>
<protein>
    <submittedName>
        <fullName evidence="4">Beta-lactamase</fullName>
    </submittedName>
</protein>
<dbReference type="PANTHER" id="PTHR22935:SF97">
    <property type="entry name" value="BETA-LACTAMASE-RELATED DOMAIN-CONTAINING PROTEIN"/>
    <property type="match status" value="1"/>
</dbReference>
<dbReference type="InterPro" id="IPR012338">
    <property type="entry name" value="Beta-lactam/transpept-like"/>
</dbReference>
<evidence type="ECO:0000259" key="3">
    <source>
        <dbReference type="Pfam" id="PF26335"/>
    </source>
</evidence>
<feature type="signal peptide" evidence="1">
    <location>
        <begin position="1"/>
        <end position="19"/>
    </location>
</feature>
<dbReference type="AlphaFoldDB" id="A0A3A3A270"/>
<accession>A0A3A3A270</accession>
<dbReference type="Proteomes" id="UP000266188">
    <property type="component" value="Unassembled WGS sequence"/>
</dbReference>
<dbReference type="Pfam" id="PF00144">
    <property type="entry name" value="Beta-lactamase"/>
    <property type="match status" value="1"/>
</dbReference>
<gene>
    <name evidence="4" type="ORF">PHISCL_01897</name>
</gene>
<dbReference type="PANTHER" id="PTHR22935">
    <property type="entry name" value="PENICILLIN-BINDING PROTEIN"/>
    <property type="match status" value="1"/>
</dbReference>
<sequence>MIHLTLIILYLVLIGNVTGEHYCPLLGPVFPAPKHLSKSGVFKRAKHKISSAIDEAISEAKTSKTPIFYPENTSISLEVFSSHDKHPLFYYSYTSPATRNAKRGVQKVDRDTIFRIGSCSKLWTVFLFLIKMGDEPFNEPVAKYIPEIKIAAENIKSNATARSEGVNVVRWDEVTVGELASQLAGITRDYGFMDLGYQPANMTELGFPPLPESDLPPCGPMAICDKQVFMDGLIKSHPIVPITSTPIYSNAAFQLLAYALEGMTGQSFREMFENDLIKPLSLTHSSYGEPDDKHGIIPDSPHDMWWSFDMKGEAPAGGTYASTKDMSTLGSAILSSKMIPSSLTRRWMKPLAHTSEMHNLVGAPWEIYSIPEPRTIDLYTKSGDISAYSAMIALSPDHDVGFTIMSSGPSPSPSGATRSIPNLIVQDLISALEDAAKEEADHRFSGTYALKHGKNSSITLVTDEGPGLKVTSWMNNNEDMLEAAALLMQFGDRSQINIRLQPTGLESPGRISFRAIMTSPTMESSVKGPFSLARMTWVMADSQKYGNVALDEFLFDVDDDGNAVSLSPRALRVSLPRKHGHGHDDDKDDNDH</sequence>